<feature type="domain" description="VHS" evidence="1">
    <location>
        <begin position="21"/>
        <end position="74"/>
    </location>
</feature>
<proteinExistence type="predicted"/>
<dbReference type="Gene3D" id="1.25.40.90">
    <property type="match status" value="1"/>
</dbReference>
<dbReference type="PANTHER" id="PTHR13856:SF32">
    <property type="entry name" value="TARGET OF MYB1 MEMBRANE TRAFFICKING PROTEIN"/>
    <property type="match status" value="1"/>
</dbReference>
<evidence type="ECO:0000313" key="2">
    <source>
        <dbReference type="Ensembl" id="ENSOTSP00005122072.1"/>
    </source>
</evidence>
<reference evidence="3" key="1">
    <citation type="journal article" date="2018" name="PLoS ONE">
        <title>Chinook salmon (Oncorhynchus tshawytscha) genome and transcriptome.</title>
        <authorList>
            <person name="Christensen K.A."/>
            <person name="Leong J.S."/>
            <person name="Sakhrani D."/>
            <person name="Biagi C.A."/>
            <person name="Minkley D.R."/>
            <person name="Withler R.E."/>
            <person name="Rondeau E.B."/>
            <person name="Koop B.F."/>
            <person name="Devlin R.H."/>
        </authorList>
    </citation>
    <scope>NUCLEOTIDE SEQUENCE [LARGE SCALE GENOMIC DNA]</scope>
</reference>
<dbReference type="GO" id="GO:0016020">
    <property type="term" value="C:membrane"/>
    <property type="evidence" value="ECO:0007669"/>
    <property type="project" value="TreeGrafter"/>
</dbReference>
<dbReference type="AlphaFoldDB" id="A0AAZ3PYW0"/>
<protein>
    <recommendedName>
        <fullName evidence="1">VHS domain-containing protein</fullName>
    </recommendedName>
</protein>
<gene>
    <name evidence="2" type="primary">MLLT11</name>
</gene>
<accession>A0AAZ3PYW0</accession>
<dbReference type="GO" id="GO:0005768">
    <property type="term" value="C:endosome"/>
    <property type="evidence" value="ECO:0007669"/>
    <property type="project" value="TreeGrafter"/>
</dbReference>
<dbReference type="InterPro" id="IPR002014">
    <property type="entry name" value="VHS_dom"/>
</dbReference>
<dbReference type="GO" id="GO:0035091">
    <property type="term" value="F:phosphatidylinositol binding"/>
    <property type="evidence" value="ECO:0007669"/>
    <property type="project" value="InterPro"/>
</dbReference>
<dbReference type="InterPro" id="IPR008942">
    <property type="entry name" value="ENTH_VHS"/>
</dbReference>
<organism evidence="2 3">
    <name type="scientific">Oncorhynchus tshawytscha</name>
    <name type="common">Chinook salmon</name>
    <name type="synonym">Salmo tshawytscha</name>
    <dbReference type="NCBI Taxonomy" id="74940"/>
    <lineage>
        <taxon>Eukaryota</taxon>
        <taxon>Metazoa</taxon>
        <taxon>Chordata</taxon>
        <taxon>Craniata</taxon>
        <taxon>Vertebrata</taxon>
        <taxon>Euteleostomi</taxon>
        <taxon>Actinopterygii</taxon>
        <taxon>Neopterygii</taxon>
        <taxon>Teleostei</taxon>
        <taxon>Protacanthopterygii</taxon>
        <taxon>Salmoniformes</taxon>
        <taxon>Salmonidae</taxon>
        <taxon>Salmoninae</taxon>
        <taxon>Oncorhynchus</taxon>
    </lineage>
</organism>
<keyword evidence="3" id="KW-1185">Reference proteome</keyword>
<dbReference type="PROSITE" id="PS50179">
    <property type="entry name" value="VHS"/>
    <property type="match status" value="1"/>
</dbReference>
<reference evidence="2" key="3">
    <citation type="submission" date="2025-09" db="UniProtKB">
        <authorList>
            <consortium name="Ensembl"/>
        </authorList>
    </citation>
    <scope>IDENTIFICATION</scope>
</reference>
<evidence type="ECO:0000313" key="3">
    <source>
        <dbReference type="Proteomes" id="UP000694402"/>
    </source>
</evidence>
<name>A0AAZ3PYW0_ONCTS</name>
<dbReference type="GO" id="GO:0043130">
    <property type="term" value="F:ubiquitin binding"/>
    <property type="evidence" value="ECO:0007669"/>
    <property type="project" value="InterPro"/>
</dbReference>
<dbReference type="GO" id="GO:0007165">
    <property type="term" value="P:signal transduction"/>
    <property type="evidence" value="ECO:0007669"/>
    <property type="project" value="TreeGrafter"/>
</dbReference>
<dbReference type="Pfam" id="PF00790">
    <property type="entry name" value="VHS"/>
    <property type="match status" value="1"/>
</dbReference>
<reference evidence="2" key="2">
    <citation type="submission" date="2025-08" db="UniProtKB">
        <authorList>
            <consortium name="Ensembl"/>
        </authorList>
    </citation>
    <scope>IDENTIFICATION</scope>
</reference>
<dbReference type="GO" id="GO:0030276">
    <property type="term" value="F:clathrin binding"/>
    <property type="evidence" value="ECO:0007669"/>
    <property type="project" value="TreeGrafter"/>
</dbReference>
<evidence type="ECO:0000259" key="1">
    <source>
        <dbReference type="PROSITE" id="PS50179"/>
    </source>
</evidence>
<dbReference type="GeneTree" id="ENSGT00940000156865"/>
<sequence length="90" mass="10253">MYFLAKSNFSSNNFARTVKYATSSSLQSEDWALNMDICDIINETEEGPRDSYKAIKKRIVGNKNFREVMLALTVSVTFTSLIHHTFSFSS</sequence>
<dbReference type="Proteomes" id="UP000694402">
    <property type="component" value="Unassembled WGS sequence"/>
</dbReference>
<dbReference type="Ensembl" id="ENSOTST00005159091.1">
    <property type="protein sequence ID" value="ENSOTSP00005122072.1"/>
    <property type="gene ID" value="ENSOTSG00005069542.1"/>
</dbReference>
<dbReference type="SUPFAM" id="SSF48464">
    <property type="entry name" value="ENTH/VHS domain"/>
    <property type="match status" value="1"/>
</dbReference>
<dbReference type="PANTHER" id="PTHR13856">
    <property type="entry name" value="VHS DOMAIN CONTAINING PROTEIN FAMILY"/>
    <property type="match status" value="1"/>
</dbReference>